<protein>
    <submittedName>
        <fullName evidence="2">Uncharacterized protein</fullName>
    </submittedName>
</protein>
<sequence length="95" mass="10793">MHVTCTESAPHVPSSSQNHPEMEMMLVSVDHGRWRCVRVPCYSIIDLDRLGSSWRQWQGHGDQIWFGQTRYKLLYHSCAHYGRVEAGGASDACMG</sequence>
<proteinExistence type="predicted"/>
<reference evidence="3" key="1">
    <citation type="journal article" date="2021" name="BMC Genomics">
        <title>Chromosome-level genome assembly and manually-curated proteome of model necrotroph Parastagonospora nodorum Sn15 reveals a genome-wide trove of candidate effector homologs, and redundancy of virulence-related functions within an accessory chromosome.</title>
        <authorList>
            <person name="Bertazzoni S."/>
            <person name="Jones D.A.B."/>
            <person name="Phan H.T."/>
            <person name="Tan K.-C."/>
            <person name="Hane J.K."/>
        </authorList>
    </citation>
    <scope>NUCLEOTIDE SEQUENCE [LARGE SCALE GENOMIC DNA]</scope>
    <source>
        <strain evidence="3">SN15 / ATCC MYA-4574 / FGSC 10173)</strain>
    </source>
</reference>
<dbReference type="EMBL" id="CP069035">
    <property type="protein sequence ID" value="QRD02348.1"/>
    <property type="molecule type" value="Genomic_DNA"/>
</dbReference>
<organism evidence="2 3">
    <name type="scientific">Phaeosphaeria nodorum (strain SN15 / ATCC MYA-4574 / FGSC 10173)</name>
    <name type="common">Glume blotch fungus</name>
    <name type="synonym">Parastagonospora nodorum</name>
    <dbReference type="NCBI Taxonomy" id="321614"/>
    <lineage>
        <taxon>Eukaryota</taxon>
        <taxon>Fungi</taxon>
        <taxon>Dikarya</taxon>
        <taxon>Ascomycota</taxon>
        <taxon>Pezizomycotina</taxon>
        <taxon>Dothideomycetes</taxon>
        <taxon>Pleosporomycetidae</taxon>
        <taxon>Pleosporales</taxon>
        <taxon>Pleosporineae</taxon>
        <taxon>Phaeosphaeriaceae</taxon>
        <taxon>Parastagonospora</taxon>
    </lineage>
</organism>
<evidence type="ECO:0000313" key="2">
    <source>
        <dbReference type="EMBL" id="QRD02348.1"/>
    </source>
</evidence>
<dbReference type="VEuPathDB" id="FungiDB:JI435_053210"/>
<feature type="region of interest" description="Disordered" evidence="1">
    <location>
        <begin position="1"/>
        <end position="20"/>
    </location>
</feature>
<evidence type="ECO:0000313" key="3">
    <source>
        <dbReference type="Proteomes" id="UP000663193"/>
    </source>
</evidence>
<dbReference type="Proteomes" id="UP000663193">
    <property type="component" value="Chromosome 13"/>
</dbReference>
<name>A0A7U2FBS6_PHANO</name>
<accession>A0A7U2FBS6</accession>
<gene>
    <name evidence="2" type="ORF">JI435_053210</name>
</gene>
<evidence type="ECO:0000256" key="1">
    <source>
        <dbReference type="SAM" id="MobiDB-lite"/>
    </source>
</evidence>
<keyword evidence="3" id="KW-1185">Reference proteome</keyword>
<dbReference type="AlphaFoldDB" id="A0A7U2FBS6"/>